<feature type="compositionally biased region" description="Low complexity" evidence="1">
    <location>
        <begin position="212"/>
        <end position="221"/>
    </location>
</feature>
<protein>
    <submittedName>
        <fullName evidence="4">Uncharacterized protein</fullName>
    </submittedName>
</protein>
<keyword evidence="2" id="KW-1133">Transmembrane helix</keyword>
<evidence type="ECO:0000256" key="3">
    <source>
        <dbReference type="SAM" id="SignalP"/>
    </source>
</evidence>
<reference evidence="4 5" key="1">
    <citation type="submission" date="2015-12" db="EMBL/GenBank/DDBJ databases">
        <title>Dictyostelia acquired genes for synthesis and detection of signals that induce cell-type specialization by lateral gene transfer from prokaryotes.</title>
        <authorList>
            <person name="Gloeckner G."/>
            <person name="Schaap P."/>
        </authorList>
    </citation>
    <scope>NUCLEOTIDE SEQUENCE [LARGE SCALE GENOMIC DNA]</scope>
    <source>
        <strain evidence="4 5">TK</strain>
    </source>
</reference>
<keyword evidence="2" id="KW-0812">Transmembrane</keyword>
<feature type="compositionally biased region" description="Low complexity" evidence="1">
    <location>
        <begin position="229"/>
        <end position="241"/>
    </location>
</feature>
<sequence length="1075" mass="120730">MKPIGLLFLILLFYINHVNCSTKNGGKEGFNLWCGALISGFVVGTPIFFIVNYFVRHFEKKRREEIELRELEKKIHGGKFNHKDNKENRKSIEVEKKPTNSDSYGTAKILKEVIERHPTFSQIYSTPPMTGANNSPSSSPRMHRSNSLNSNISFASSIPISASEHGGSSGNLLITNLQKSTSFQNKQSYHNQKHQQHYTIATGNNQILNNGSSSESSPSMERSNRHSGSLYQQSQPSQSYLINSNNGGTQISPIDTNENISKLLNPPSPVLSTFGKSSLSSKPTSMNNVDSPVFSPSFFSNLKRTLSQDDIKTSPQQPPQQYEEGHQLTDSQNKSQITETLTNMLNCSISCRPKSLTVSQNNSLLTYLSSNTIPKDHWNCIVHRILELSASFWCPPKYDCQASLTSLNQIELALSGFSEQEQIKKNISVIDDQKYFSSITFELQSKIFPLHEFIRNRNSKIEKDINGVFGVFLILLPSLFNSFSRWLDEISSDSQRKLFLEQCRLSINEQVSLPTNSYKEKKIHHKFAIYNLIDYIRTLLFFSIKKYSGFTLYKIVDKFHGIADDIDKTLYQVDNSHDLEQLVKTTKNRMSLDQLIEQSFHPDGSLVKENYIVNDSGVQVTVIDIDPPPQPQQPSDLESEDDLVLSDSETGSDTNKFTSNSLGLYSKSNNSNIIPIINTTSTNPCSTTTTVKPFDLLSTPKISSQPTPSQPTEEPQSPNPNNLKRDGASYIYNQTQNNGIASSISNRFNHIDNYLFSNFNDTTTSSPINTSTDNENNNNISNSSDNQSISIELQKSIISSCYDHLHTCQNIFTNTEHFSAKFKSDLLPVIKLLLLTLQNLEDILETGISLNDIPTGEFLEWMTNYSKISTTLNNMILKNSSLNNIKKDKSQTNLNNQRVPPPHPPPYHLHQQPQQAFFGDSTNSPGKMGYKPPSSPFGSPSMNSFLQSHSSLNSFQLYNSTASSNTATNGPNVNNNNNNNSNGKILPCKRDRCLQIIQLSQDAIMLSILSCLSLCYKDLKTTKYKSSPFDLTQQQSSDHSDTVLNYFKDSVGVFFSAIRTNIFCTFILLNPIYQL</sequence>
<accession>A0A152A927</accession>
<feature type="compositionally biased region" description="Polar residues" evidence="1">
    <location>
        <begin position="651"/>
        <end position="662"/>
    </location>
</feature>
<dbReference type="OrthoDB" id="20593at2759"/>
<evidence type="ECO:0000256" key="2">
    <source>
        <dbReference type="SAM" id="Phobius"/>
    </source>
</evidence>
<feature type="region of interest" description="Disordered" evidence="1">
    <location>
        <begin position="204"/>
        <end position="263"/>
    </location>
</feature>
<feature type="chain" id="PRO_5007593777" evidence="3">
    <location>
        <begin position="21"/>
        <end position="1075"/>
    </location>
</feature>
<feature type="transmembrane region" description="Helical" evidence="2">
    <location>
        <begin position="30"/>
        <end position="55"/>
    </location>
</feature>
<dbReference type="InParanoid" id="A0A152A927"/>
<keyword evidence="3" id="KW-0732">Signal</keyword>
<comment type="caution">
    <text evidence="4">The sequence shown here is derived from an EMBL/GenBank/DDBJ whole genome shotgun (WGS) entry which is preliminary data.</text>
</comment>
<feature type="compositionally biased region" description="Low complexity" evidence="1">
    <location>
        <begin position="703"/>
        <end position="722"/>
    </location>
</feature>
<proteinExistence type="predicted"/>
<dbReference type="FunCoup" id="A0A152A927">
    <property type="interactions" value="738"/>
</dbReference>
<feature type="region of interest" description="Disordered" evidence="1">
    <location>
        <begin position="697"/>
        <end position="727"/>
    </location>
</feature>
<organism evidence="4 5">
    <name type="scientific">Tieghemostelium lacteum</name>
    <name type="common">Slime mold</name>
    <name type="synonym">Dictyostelium lacteum</name>
    <dbReference type="NCBI Taxonomy" id="361077"/>
    <lineage>
        <taxon>Eukaryota</taxon>
        <taxon>Amoebozoa</taxon>
        <taxon>Evosea</taxon>
        <taxon>Eumycetozoa</taxon>
        <taxon>Dictyostelia</taxon>
        <taxon>Dictyosteliales</taxon>
        <taxon>Raperosteliaceae</taxon>
        <taxon>Tieghemostelium</taxon>
    </lineage>
</organism>
<keyword evidence="5" id="KW-1185">Reference proteome</keyword>
<keyword evidence="2" id="KW-0472">Membrane</keyword>
<feature type="region of interest" description="Disordered" evidence="1">
    <location>
        <begin position="79"/>
        <end position="99"/>
    </location>
</feature>
<evidence type="ECO:0000313" key="4">
    <source>
        <dbReference type="EMBL" id="KYR02726.1"/>
    </source>
</evidence>
<evidence type="ECO:0000313" key="5">
    <source>
        <dbReference type="Proteomes" id="UP000076078"/>
    </source>
</evidence>
<dbReference type="AlphaFoldDB" id="A0A152A927"/>
<dbReference type="OMA" id="QRYFSPI"/>
<gene>
    <name evidence="4" type="ORF">DLAC_00190</name>
</gene>
<feature type="region of interest" description="Disordered" evidence="1">
    <location>
        <begin position="310"/>
        <end position="331"/>
    </location>
</feature>
<dbReference type="Proteomes" id="UP000076078">
    <property type="component" value="Unassembled WGS sequence"/>
</dbReference>
<feature type="region of interest" description="Disordered" evidence="1">
    <location>
        <begin position="766"/>
        <end position="785"/>
    </location>
</feature>
<evidence type="ECO:0000256" key="1">
    <source>
        <dbReference type="SAM" id="MobiDB-lite"/>
    </source>
</evidence>
<name>A0A152A927_TIELA</name>
<dbReference type="EMBL" id="LODT01000001">
    <property type="protein sequence ID" value="KYR02726.1"/>
    <property type="molecule type" value="Genomic_DNA"/>
</dbReference>
<feature type="compositionally biased region" description="Low complexity" evidence="1">
    <location>
        <begin position="768"/>
        <end position="785"/>
    </location>
</feature>
<feature type="region of interest" description="Disordered" evidence="1">
    <location>
        <begin position="120"/>
        <end position="148"/>
    </location>
</feature>
<feature type="compositionally biased region" description="Polar residues" evidence="1">
    <location>
        <begin position="242"/>
        <end position="262"/>
    </location>
</feature>
<feature type="region of interest" description="Disordered" evidence="1">
    <location>
        <begin position="623"/>
        <end position="662"/>
    </location>
</feature>
<feature type="signal peptide" evidence="3">
    <location>
        <begin position="1"/>
        <end position="20"/>
    </location>
</feature>